<keyword evidence="1" id="KW-0472">Membrane</keyword>
<dbReference type="EMBL" id="CATNWA010001323">
    <property type="protein sequence ID" value="CAI9539835.1"/>
    <property type="molecule type" value="Genomic_DNA"/>
</dbReference>
<sequence>YPCQDLQPRLSITRSRPVITRQHPVITEDLQWGGGLLCLLTVFLPVGSATLLWMASSVLTAKHQHTAP</sequence>
<evidence type="ECO:0000313" key="3">
    <source>
        <dbReference type="Proteomes" id="UP001162483"/>
    </source>
</evidence>
<keyword evidence="1" id="KW-0812">Transmembrane</keyword>
<keyword evidence="3" id="KW-1185">Reference proteome</keyword>
<feature type="non-terminal residue" evidence="2">
    <location>
        <position position="1"/>
    </location>
</feature>
<evidence type="ECO:0000256" key="1">
    <source>
        <dbReference type="SAM" id="Phobius"/>
    </source>
</evidence>
<evidence type="ECO:0000313" key="2">
    <source>
        <dbReference type="EMBL" id="CAI9539835.1"/>
    </source>
</evidence>
<keyword evidence="1" id="KW-1133">Transmembrane helix</keyword>
<organism evidence="2 3">
    <name type="scientific">Staurois parvus</name>
    <dbReference type="NCBI Taxonomy" id="386267"/>
    <lineage>
        <taxon>Eukaryota</taxon>
        <taxon>Metazoa</taxon>
        <taxon>Chordata</taxon>
        <taxon>Craniata</taxon>
        <taxon>Vertebrata</taxon>
        <taxon>Euteleostomi</taxon>
        <taxon>Amphibia</taxon>
        <taxon>Batrachia</taxon>
        <taxon>Anura</taxon>
        <taxon>Neobatrachia</taxon>
        <taxon>Ranoidea</taxon>
        <taxon>Ranidae</taxon>
        <taxon>Staurois</taxon>
    </lineage>
</organism>
<accession>A0ABN9AXE8</accession>
<protein>
    <submittedName>
        <fullName evidence="2">Uncharacterized protein</fullName>
    </submittedName>
</protein>
<proteinExistence type="predicted"/>
<feature type="transmembrane region" description="Helical" evidence="1">
    <location>
        <begin position="32"/>
        <end position="55"/>
    </location>
</feature>
<reference evidence="2" key="1">
    <citation type="submission" date="2023-05" db="EMBL/GenBank/DDBJ databases">
        <authorList>
            <person name="Stuckert A."/>
        </authorList>
    </citation>
    <scope>NUCLEOTIDE SEQUENCE</scope>
</reference>
<comment type="caution">
    <text evidence="2">The sequence shown here is derived from an EMBL/GenBank/DDBJ whole genome shotgun (WGS) entry which is preliminary data.</text>
</comment>
<gene>
    <name evidence="2" type="ORF">SPARVUS_LOCUS1645912</name>
</gene>
<name>A0ABN9AXE8_9NEOB</name>
<dbReference type="Proteomes" id="UP001162483">
    <property type="component" value="Unassembled WGS sequence"/>
</dbReference>